<reference evidence="7 8" key="1">
    <citation type="submission" date="2016-12" db="EMBL/GenBank/DDBJ databases">
        <title>The genomes of Aspergillus section Nigri reveals drivers in fungal speciation.</title>
        <authorList>
            <consortium name="DOE Joint Genome Institute"/>
            <person name="Vesth T.C."/>
            <person name="Nybo J."/>
            <person name="Theobald S."/>
            <person name="Brandl J."/>
            <person name="Frisvad J.C."/>
            <person name="Nielsen K.F."/>
            <person name="Lyhne E.K."/>
            <person name="Kogle M.E."/>
            <person name="Kuo A."/>
            <person name="Riley R."/>
            <person name="Clum A."/>
            <person name="Nolan M."/>
            <person name="Lipzen A."/>
            <person name="Salamov A."/>
            <person name="Henrissat B."/>
            <person name="Wiebenga A."/>
            <person name="De Vries R.P."/>
            <person name="Grigoriev I.V."/>
            <person name="Mortensen U.H."/>
            <person name="Andersen M.R."/>
            <person name="Baker S.E."/>
        </authorList>
    </citation>
    <scope>NUCLEOTIDE SEQUENCE [LARGE SCALE GENOMIC DNA]</scope>
    <source>
        <strain evidence="7 8">JOP 1030-1</strain>
    </source>
</reference>
<dbReference type="STRING" id="1450539.A0A318ZAB9"/>
<dbReference type="SUPFAM" id="SSF57701">
    <property type="entry name" value="Zn2/Cys6 DNA-binding domain"/>
    <property type="match status" value="1"/>
</dbReference>
<dbReference type="PANTHER" id="PTHR47657:SF10">
    <property type="entry name" value="ZN(II)2CYS6 TRANSCRIPTION FACTOR (EUROFUNG)"/>
    <property type="match status" value="1"/>
</dbReference>
<protein>
    <recommendedName>
        <fullName evidence="6">Zn(2)-C6 fungal-type domain-containing protein</fullName>
    </recommendedName>
</protein>
<evidence type="ECO:0000256" key="4">
    <source>
        <dbReference type="ARBA" id="ARBA00023242"/>
    </source>
</evidence>
<name>A0A318ZAB9_9EURO</name>
<accession>A0A318ZAB9</accession>
<evidence type="ECO:0000313" key="8">
    <source>
        <dbReference type="Proteomes" id="UP000248349"/>
    </source>
</evidence>
<dbReference type="PROSITE" id="PS50048">
    <property type="entry name" value="ZN2_CY6_FUNGAL_2"/>
    <property type="match status" value="1"/>
</dbReference>
<evidence type="ECO:0000313" key="7">
    <source>
        <dbReference type="EMBL" id="PYH41653.1"/>
    </source>
</evidence>
<dbReference type="RefSeq" id="XP_025427635.1">
    <property type="nucleotide sequence ID" value="XM_025578354.1"/>
</dbReference>
<dbReference type="CDD" id="cd00067">
    <property type="entry name" value="GAL4"/>
    <property type="match status" value="1"/>
</dbReference>
<keyword evidence="4" id="KW-0539">Nucleus</keyword>
<keyword evidence="1" id="KW-0805">Transcription regulation</keyword>
<keyword evidence="8" id="KW-1185">Reference proteome</keyword>
<keyword evidence="2" id="KW-0238">DNA-binding</keyword>
<dbReference type="InterPro" id="IPR052400">
    <property type="entry name" value="Zn2-C6_fungal_TF"/>
</dbReference>
<dbReference type="InterPro" id="IPR001138">
    <property type="entry name" value="Zn2Cys6_DnaBD"/>
</dbReference>
<dbReference type="Pfam" id="PF00172">
    <property type="entry name" value="Zn_clus"/>
    <property type="match status" value="1"/>
</dbReference>
<evidence type="ECO:0000256" key="3">
    <source>
        <dbReference type="ARBA" id="ARBA00023163"/>
    </source>
</evidence>
<proteinExistence type="predicted"/>
<dbReference type="SMART" id="SM00066">
    <property type="entry name" value="GAL4"/>
    <property type="match status" value="1"/>
</dbReference>
<evidence type="ECO:0000259" key="6">
    <source>
        <dbReference type="PROSITE" id="PS50048"/>
    </source>
</evidence>
<dbReference type="GO" id="GO:0009893">
    <property type="term" value="P:positive regulation of metabolic process"/>
    <property type="evidence" value="ECO:0007669"/>
    <property type="project" value="UniProtKB-ARBA"/>
</dbReference>
<dbReference type="GO" id="GO:0008270">
    <property type="term" value="F:zinc ion binding"/>
    <property type="evidence" value="ECO:0007669"/>
    <property type="project" value="InterPro"/>
</dbReference>
<dbReference type="Gene3D" id="4.10.240.10">
    <property type="entry name" value="Zn(2)-C6 fungal-type DNA-binding domain"/>
    <property type="match status" value="1"/>
</dbReference>
<keyword evidence="3" id="KW-0804">Transcription</keyword>
<gene>
    <name evidence="7" type="ORF">BP01DRAFT_394858</name>
</gene>
<dbReference type="GO" id="GO:0003677">
    <property type="term" value="F:DNA binding"/>
    <property type="evidence" value="ECO:0007669"/>
    <property type="project" value="UniProtKB-KW"/>
</dbReference>
<dbReference type="OrthoDB" id="3546279at2759"/>
<dbReference type="PANTHER" id="PTHR47657">
    <property type="entry name" value="STEROL REGULATORY ELEMENT-BINDING PROTEIN ECM22"/>
    <property type="match status" value="1"/>
</dbReference>
<evidence type="ECO:0000256" key="2">
    <source>
        <dbReference type="ARBA" id="ARBA00023125"/>
    </source>
</evidence>
<feature type="region of interest" description="Disordered" evidence="5">
    <location>
        <begin position="1"/>
        <end position="30"/>
    </location>
</feature>
<dbReference type="Proteomes" id="UP000248349">
    <property type="component" value="Unassembled WGS sequence"/>
</dbReference>
<organism evidence="7 8">
    <name type="scientific">Aspergillus saccharolyticus JOP 1030-1</name>
    <dbReference type="NCBI Taxonomy" id="1450539"/>
    <lineage>
        <taxon>Eukaryota</taxon>
        <taxon>Fungi</taxon>
        <taxon>Dikarya</taxon>
        <taxon>Ascomycota</taxon>
        <taxon>Pezizomycotina</taxon>
        <taxon>Eurotiomycetes</taxon>
        <taxon>Eurotiomycetidae</taxon>
        <taxon>Eurotiales</taxon>
        <taxon>Aspergillaceae</taxon>
        <taxon>Aspergillus</taxon>
        <taxon>Aspergillus subgen. Circumdati</taxon>
    </lineage>
</organism>
<feature type="domain" description="Zn(2)-C6 fungal-type" evidence="6">
    <location>
        <begin position="38"/>
        <end position="68"/>
    </location>
</feature>
<dbReference type="EMBL" id="KZ821261">
    <property type="protein sequence ID" value="PYH41653.1"/>
    <property type="molecule type" value="Genomic_DNA"/>
</dbReference>
<dbReference type="GeneID" id="37079583"/>
<evidence type="ECO:0000256" key="1">
    <source>
        <dbReference type="ARBA" id="ARBA00023015"/>
    </source>
</evidence>
<evidence type="ECO:0000256" key="5">
    <source>
        <dbReference type="SAM" id="MobiDB-lite"/>
    </source>
</evidence>
<dbReference type="PROSITE" id="PS00463">
    <property type="entry name" value="ZN2_CY6_FUNGAL_1"/>
    <property type="match status" value="1"/>
</dbReference>
<dbReference type="AlphaFoldDB" id="A0A318ZAB9"/>
<sequence length="506" mass="57404">MSDSLSPSEPAASHHPGHGPLTANERRRRVRHHKSRRGCFTCKHRRVKCDEVHPICGACAFRGDSCSYPPSVSSTFRVLKSPQISSSVTDPLQPLDFRLQEPAAESPLHDQAIGLADLRLLTRFMIYTSKKMSYHPTRQHVWEQLIPDLAAKHEYLMHLLLALAGEHVLYEAHMPKSFTEGEDDRQSSSPAYSQSELELEYQRVIQHHQKGLAGFRQALADMTPETAEYVFCGSLLIVAISFASISTREHYCTASGLNKSHSDRYPYTDWLHLVRGLTSVVREHWFTLKCGRLRMMLYYPHANDDWKADMPTVSSTFPRLKHAPQIFHVFAQGACQALDMLRAFATTLPSFRNALSPGEESIPTPSQSDAEPEHPNDYLHAIARLEEIYMRILYVLRFSHSDRNCSASLDIKMDMEDCAVTSWPTMLSTRFFDSLSAASERLTTEEGFSYTILAHFYVVSIIFRDLWYLSSGFRSEIQKVVRLVAPLRNPALSALLAWPMEVIAAC</sequence>
<dbReference type="GO" id="GO:0000981">
    <property type="term" value="F:DNA-binding transcription factor activity, RNA polymerase II-specific"/>
    <property type="evidence" value="ECO:0007669"/>
    <property type="project" value="InterPro"/>
</dbReference>
<dbReference type="InterPro" id="IPR036864">
    <property type="entry name" value="Zn2-C6_fun-type_DNA-bd_sf"/>
</dbReference>